<evidence type="ECO:0000256" key="1">
    <source>
        <dbReference type="SAM" id="SignalP"/>
    </source>
</evidence>
<dbReference type="EMBL" id="CP101987">
    <property type="protein sequence ID" value="UUI70747.1"/>
    <property type="molecule type" value="Genomic_DNA"/>
</dbReference>
<sequence>MRAAGRGAGAVLAVLALAGCGQTVAAQPVVTTAEVRTDASCLDTEVLDALGLELDVSLRTQEPAGTTRGLPPAGFVADTALLCDRGETLRDSAGTWWAVTATRLEGDLDPLVRVATRTPAACGVGVVAQVWLVDALGAAVLLPRTAACDGDLTAALDDLDVLDRTEHPAALAQTFTRQTPG</sequence>
<dbReference type="Proteomes" id="UP001316384">
    <property type="component" value="Chromosome"/>
</dbReference>
<evidence type="ECO:0008006" key="4">
    <source>
        <dbReference type="Google" id="ProtNLM"/>
    </source>
</evidence>
<accession>A0ABY5KNL7</accession>
<organism evidence="2 3">
    <name type="scientific">Cellulomonas xiejunii</name>
    <dbReference type="NCBI Taxonomy" id="2968083"/>
    <lineage>
        <taxon>Bacteria</taxon>
        <taxon>Bacillati</taxon>
        <taxon>Actinomycetota</taxon>
        <taxon>Actinomycetes</taxon>
        <taxon>Micrococcales</taxon>
        <taxon>Cellulomonadaceae</taxon>
        <taxon>Cellulomonas</taxon>
    </lineage>
</organism>
<dbReference type="RefSeq" id="WP_227576104.1">
    <property type="nucleotide sequence ID" value="NZ_CP101987.1"/>
</dbReference>
<feature type="signal peptide" evidence="1">
    <location>
        <begin position="1"/>
        <end position="25"/>
    </location>
</feature>
<reference evidence="2 3" key="1">
    <citation type="submission" date="2022-07" db="EMBL/GenBank/DDBJ databases">
        <title>Novel species in genus cellulomonas.</title>
        <authorList>
            <person name="Ye L."/>
        </authorList>
    </citation>
    <scope>NUCLEOTIDE SEQUENCE [LARGE SCALE GENOMIC DNA]</scope>
    <source>
        <strain evidence="3">zg-B89</strain>
    </source>
</reference>
<keyword evidence="1" id="KW-0732">Signal</keyword>
<gene>
    <name evidence="2" type="ORF">NP048_13200</name>
</gene>
<feature type="chain" id="PRO_5046604306" description="DUF3558 domain-containing protein" evidence="1">
    <location>
        <begin position="26"/>
        <end position="181"/>
    </location>
</feature>
<dbReference type="PROSITE" id="PS51257">
    <property type="entry name" value="PROKAR_LIPOPROTEIN"/>
    <property type="match status" value="1"/>
</dbReference>
<evidence type="ECO:0000313" key="2">
    <source>
        <dbReference type="EMBL" id="UUI70747.1"/>
    </source>
</evidence>
<evidence type="ECO:0000313" key="3">
    <source>
        <dbReference type="Proteomes" id="UP001316384"/>
    </source>
</evidence>
<keyword evidence="3" id="KW-1185">Reference proteome</keyword>
<proteinExistence type="predicted"/>
<name>A0ABY5KNL7_9CELL</name>
<protein>
    <recommendedName>
        <fullName evidence="4">DUF3558 domain-containing protein</fullName>
    </recommendedName>
</protein>